<keyword evidence="2" id="KW-0285">Flavoprotein</keyword>
<dbReference type="OrthoDB" id="2151789at2759"/>
<evidence type="ECO:0000256" key="1">
    <source>
        <dbReference type="ARBA" id="ARBA00005466"/>
    </source>
</evidence>
<comment type="similarity">
    <text evidence="1">Belongs to the oxygen-dependent FAD-linked oxidoreductase family.</text>
</comment>
<name>A0A9P7YZR7_9HELO</name>
<dbReference type="PANTHER" id="PTHR42973:SF13">
    <property type="entry name" value="FAD-BINDING PCMH-TYPE DOMAIN-CONTAINING PROTEIN"/>
    <property type="match status" value="1"/>
</dbReference>
<evidence type="ECO:0000256" key="2">
    <source>
        <dbReference type="ARBA" id="ARBA00022630"/>
    </source>
</evidence>
<keyword evidence="4" id="KW-0560">Oxidoreductase</keyword>
<gene>
    <name evidence="7" type="ORF">BJ878DRAFT_425998</name>
</gene>
<organism evidence="7 8">
    <name type="scientific">Calycina marina</name>
    <dbReference type="NCBI Taxonomy" id="1763456"/>
    <lineage>
        <taxon>Eukaryota</taxon>
        <taxon>Fungi</taxon>
        <taxon>Dikarya</taxon>
        <taxon>Ascomycota</taxon>
        <taxon>Pezizomycotina</taxon>
        <taxon>Leotiomycetes</taxon>
        <taxon>Helotiales</taxon>
        <taxon>Pezizellaceae</taxon>
        <taxon>Calycina</taxon>
    </lineage>
</organism>
<protein>
    <submittedName>
        <fullName evidence="7">FAD binding domain-containing protein</fullName>
    </submittedName>
</protein>
<dbReference type="InterPro" id="IPR016169">
    <property type="entry name" value="FAD-bd_PCMH_sub2"/>
</dbReference>
<accession>A0A9P7YZR7</accession>
<dbReference type="InterPro" id="IPR050416">
    <property type="entry name" value="FAD-linked_Oxidoreductase"/>
</dbReference>
<dbReference type="PANTHER" id="PTHR42973">
    <property type="entry name" value="BINDING OXIDOREDUCTASE, PUTATIVE (AFU_ORTHOLOGUE AFUA_1G17690)-RELATED"/>
    <property type="match status" value="1"/>
</dbReference>
<feature type="signal peptide" evidence="5">
    <location>
        <begin position="1"/>
        <end position="18"/>
    </location>
</feature>
<dbReference type="InterPro" id="IPR016167">
    <property type="entry name" value="FAD-bd_PCMH_sub1"/>
</dbReference>
<sequence>MWISLLCFISLLGLKVTAQQPFTLAEIEDQIAAYQRNHGVSAVGVSAAGPPVKCSLACAFLNSTISGSTSFRGSSRYKLDGSRYWSLQQTASDPVCRVVPTSVVDVSTAILSFRVTNCQFAIKSGGHAAFSGASNINGGVTLDLKQLNQLSVAGDRKQIAVGPGNSWGDVYSFLDPQSLSVIGGRVSDVGVGGLTLGGGISFFSGHWGWACDNVNNFQVVFADGTINDVNFKSFPDLYWALRGGGNNFGVVTQFDLVTFPQSDLWAGSNIYLYTTDLARQFNTAFSDLNIAADPKAAAIFVYAYSQSFGSWAIVTDLQYTEPEPNPLIFQNFTQPSKVVASTLRLTSMAGAASELNASNPYGFRQTYWTMTFKNSPTLMSDISAMFIEEIDQIKTIPDLVSSLVFQPITTAITSHFSKYGGNSLGFNDRDGPLTLMQIDISWIDTQNDDRVMSAARSVISRANTTAYAQNLGHPYIYQNYASAEQNVFKGYGEQNLLKLQEISRKYDPSRVWQDLQPGFFKIF</sequence>
<evidence type="ECO:0000256" key="3">
    <source>
        <dbReference type="ARBA" id="ARBA00022827"/>
    </source>
</evidence>
<dbReference type="Gene3D" id="3.40.462.20">
    <property type="match status" value="1"/>
</dbReference>
<comment type="caution">
    <text evidence="7">The sequence shown here is derived from an EMBL/GenBank/DDBJ whole genome shotgun (WGS) entry which is preliminary data.</text>
</comment>
<evidence type="ECO:0000313" key="7">
    <source>
        <dbReference type="EMBL" id="KAG9242387.1"/>
    </source>
</evidence>
<evidence type="ECO:0000256" key="5">
    <source>
        <dbReference type="SAM" id="SignalP"/>
    </source>
</evidence>
<feature type="domain" description="FAD-binding PCMH-type" evidence="6">
    <location>
        <begin position="90"/>
        <end position="261"/>
    </location>
</feature>
<dbReference type="Proteomes" id="UP000887226">
    <property type="component" value="Unassembled WGS sequence"/>
</dbReference>
<dbReference type="InterPro" id="IPR036318">
    <property type="entry name" value="FAD-bd_PCMH-like_sf"/>
</dbReference>
<dbReference type="PROSITE" id="PS51387">
    <property type="entry name" value="FAD_PCMH"/>
    <property type="match status" value="1"/>
</dbReference>
<dbReference type="Gene3D" id="3.30.43.10">
    <property type="entry name" value="Uridine Diphospho-n-acetylenolpyruvylglucosamine Reductase, domain 2"/>
    <property type="match status" value="1"/>
</dbReference>
<keyword evidence="5" id="KW-0732">Signal</keyword>
<dbReference type="AlphaFoldDB" id="A0A9P7YZR7"/>
<dbReference type="Gene3D" id="3.30.465.10">
    <property type="match status" value="1"/>
</dbReference>
<dbReference type="InterPro" id="IPR016166">
    <property type="entry name" value="FAD-bd_PCMH"/>
</dbReference>
<dbReference type="EMBL" id="MU254078">
    <property type="protein sequence ID" value="KAG9242387.1"/>
    <property type="molecule type" value="Genomic_DNA"/>
</dbReference>
<keyword evidence="8" id="KW-1185">Reference proteome</keyword>
<dbReference type="SUPFAM" id="SSF56176">
    <property type="entry name" value="FAD-binding/transporter-associated domain-like"/>
    <property type="match status" value="1"/>
</dbReference>
<dbReference type="GO" id="GO:0016491">
    <property type="term" value="F:oxidoreductase activity"/>
    <property type="evidence" value="ECO:0007669"/>
    <property type="project" value="UniProtKB-KW"/>
</dbReference>
<dbReference type="Pfam" id="PF01565">
    <property type="entry name" value="FAD_binding_4"/>
    <property type="match status" value="1"/>
</dbReference>
<keyword evidence="3" id="KW-0274">FAD</keyword>
<dbReference type="InterPro" id="IPR006094">
    <property type="entry name" value="Oxid_FAD_bind_N"/>
</dbReference>
<dbReference type="GO" id="GO:0071949">
    <property type="term" value="F:FAD binding"/>
    <property type="evidence" value="ECO:0007669"/>
    <property type="project" value="InterPro"/>
</dbReference>
<evidence type="ECO:0000256" key="4">
    <source>
        <dbReference type="ARBA" id="ARBA00023002"/>
    </source>
</evidence>
<proteinExistence type="inferred from homology"/>
<reference evidence="7" key="1">
    <citation type="journal article" date="2021" name="IMA Fungus">
        <title>Genomic characterization of three marine fungi, including Emericellopsis atlantica sp. nov. with signatures of a generalist lifestyle and marine biomass degradation.</title>
        <authorList>
            <person name="Hagestad O.C."/>
            <person name="Hou L."/>
            <person name="Andersen J.H."/>
            <person name="Hansen E.H."/>
            <person name="Altermark B."/>
            <person name="Li C."/>
            <person name="Kuhnert E."/>
            <person name="Cox R.J."/>
            <person name="Crous P.W."/>
            <person name="Spatafora J.W."/>
            <person name="Lail K."/>
            <person name="Amirebrahimi M."/>
            <person name="Lipzen A."/>
            <person name="Pangilinan J."/>
            <person name="Andreopoulos W."/>
            <person name="Hayes R.D."/>
            <person name="Ng V."/>
            <person name="Grigoriev I.V."/>
            <person name="Jackson S.A."/>
            <person name="Sutton T.D.S."/>
            <person name="Dobson A.D.W."/>
            <person name="Rama T."/>
        </authorList>
    </citation>
    <scope>NUCLEOTIDE SEQUENCE</scope>
    <source>
        <strain evidence="7">TRa3180A</strain>
    </source>
</reference>
<feature type="chain" id="PRO_5040194925" evidence="5">
    <location>
        <begin position="19"/>
        <end position="523"/>
    </location>
</feature>
<evidence type="ECO:0000313" key="8">
    <source>
        <dbReference type="Proteomes" id="UP000887226"/>
    </source>
</evidence>
<evidence type="ECO:0000259" key="6">
    <source>
        <dbReference type="PROSITE" id="PS51387"/>
    </source>
</evidence>